<dbReference type="GO" id="GO:0006629">
    <property type="term" value="P:lipid metabolic process"/>
    <property type="evidence" value="ECO:0007669"/>
    <property type="project" value="InterPro"/>
</dbReference>
<feature type="signal peptide" evidence="1">
    <location>
        <begin position="1"/>
        <end position="19"/>
    </location>
</feature>
<reference evidence="3" key="2">
    <citation type="submission" date="2020-09" db="EMBL/GenBank/DDBJ databases">
        <authorList>
            <person name="Sun Q."/>
            <person name="Zhou Y."/>
        </authorList>
    </citation>
    <scope>NUCLEOTIDE SEQUENCE</scope>
    <source>
        <strain evidence="3">CGMCC 1.15958</strain>
    </source>
</reference>
<gene>
    <name evidence="3" type="primary">glpQ</name>
    <name evidence="3" type="ORF">GCM10011514_05140</name>
</gene>
<accession>A0A916YGB1</accession>
<name>A0A916YGB1_9BACT</name>
<dbReference type="GO" id="GO:0008081">
    <property type="term" value="F:phosphoric diester hydrolase activity"/>
    <property type="evidence" value="ECO:0007669"/>
    <property type="project" value="InterPro"/>
</dbReference>
<dbReference type="AlphaFoldDB" id="A0A916YGB1"/>
<evidence type="ECO:0000259" key="2">
    <source>
        <dbReference type="PROSITE" id="PS51704"/>
    </source>
</evidence>
<dbReference type="PANTHER" id="PTHR46211">
    <property type="entry name" value="GLYCEROPHOSPHORYL DIESTER PHOSPHODIESTERASE"/>
    <property type="match status" value="1"/>
</dbReference>
<reference evidence="3" key="1">
    <citation type="journal article" date="2014" name="Int. J. Syst. Evol. Microbiol.">
        <title>Complete genome sequence of Corynebacterium casei LMG S-19264T (=DSM 44701T), isolated from a smear-ripened cheese.</title>
        <authorList>
            <consortium name="US DOE Joint Genome Institute (JGI-PGF)"/>
            <person name="Walter F."/>
            <person name="Albersmeier A."/>
            <person name="Kalinowski J."/>
            <person name="Ruckert C."/>
        </authorList>
    </citation>
    <scope>NUCLEOTIDE SEQUENCE</scope>
    <source>
        <strain evidence="3">CGMCC 1.15958</strain>
    </source>
</reference>
<dbReference type="InterPro" id="IPR030395">
    <property type="entry name" value="GP_PDE_dom"/>
</dbReference>
<dbReference type="EMBL" id="BMKK01000001">
    <property type="protein sequence ID" value="GGD44173.1"/>
    <property type="molecule type" value="Genomic_DNA"/>
</dbReference>
<keyword evidence="4" id="KW-1185">Reference proteome</keyword>
<dbReference type="RefSeq" id="WP_188764344.1">
    <property type="nucleotide sequence ID" value="NZ_BMKK01000001.1"/>
</dbReference>
<dbReference type="CDD" id="cd08566">
    <property type="entry name" value="GDPD_AtGDE_like"/>
    <property type="match status" value="1"/>
</dbReference>
<dbReference type="SUPFAM" id="SSF51695">
    <property type="entry name" value="PLC-like phosphodiesterases"/>
    <property type="match status" value="1"/>
</dbReference>
<dbReference type="InterPro" id="IPR017946">
    <property type="entry name" value="PLC-like_Pdiesterase_TIM-brl"/>
</dbReference>
<dbReference type="Gene3D" id="3.20.20.190">
    <property type="entry name" value="Phosphatidylinositol (PI) phosphodiesterase"/>
    <property type="match status" value="1"/>
</dbReference>
<dbReference type="PROSITE" id="PS51704">
    <property type="entry name" value="GP_PDE"/>
    <property type="match status" value="1"/>
</dbReference>
<feature type="domain" description="GP-PDE" evidence="2">
    <location>
        <begin position="32"/>
        <end position="260"/>
    </location>
</feature>
<proteinExistence type="predicted"/>
<dbReference type="Proteomes" id="UP000609064">
    <property type="component" value="Unassembled WGS sequence"/>
</dbReference>
<comment type="caution">
    <text evidence="3">The sequence shown here is derived from an EMBL/GenBank/DDBJ whole genome shotgun (WGS) entry which is preliminary data.</text>
</comment>
<keyword evidence="1" id="KW-0732">Signal</keyword>
<sequence>MKCFIIKILLLVLPSVVFAQSKTVFPKTNHPFIVIAHRGFHVDAPENTLESLRKAIELGVDYVEVDIRTTLEGVPVVMHDANLERTTDGKGKVSATSTVDFRNLKIKGTEISPPTFSSFLMEAKGKINLYLDIKDADPEKIIGMLDKYQMRERVVVYCSPQQIFQWKKLAPTIPVITSPSSNIKSPFEFEAFVLSFPASVLDGNVKTYSPEIIQKLTEINIPIWLDTLGDDDTPQGWETAIGFNIRALQTDKPKELLEYLSKRNLR</sequence>
<dbReference type="Pfam" id="PF03009">
    <property type="entry name" value="GDPD"/>
    <property type="match status" value="1"/>
</dbReference>
<protein>
    <submittedName>
        <fullName evidence="3">Glycerophosphoryl diester phosphodiesterase</fullName>
    </submittedName>
</protein>
<dbReference type="PANTHER" id="PTHR46211:SF14">
    <property type="entry name" value="GLYCEROPHOSPHODIESTER PHOSPHODIESTERASE"/>
    <property type="match status" value="1"/>
</dbReference>
<feature type="chain" id="PRO_5037932200" evidence="1">
    <location>
        <begin position="20"/>
        <end position="266"/>
    </location>
</feature>
<evidence type="ECO:0000313" key="3">
    <source>
        <dbReference type="EMBL" id="GGD44173.1"/>
    </source>
</evidence>
<evidence type="ECO:0000256" key="1">
    <source>
        <dbReference type="SAM" id="SignalP"/>
    </source>
</evidence>
<organism evidence="3 4">
    <name type="scientific">Emticicia aquatilis</name>
    <dbReference type="NCBI Taxonomy" id="1537369"/>
    <lineage>
        <taxon>Bacteria</taxon>
        <taxon>Pseudomonadati</taxon>
        <taxon>Bacteroidota</taxon>
        <taxon>Cytophagia</taxon>
        <taxon>Cytophagales</taxon>
        <taxon>Leadbetterellaceae</taxon>
        <taxon>Emticicia</taxon>
    </lineage>
</organism>
<evidence type="ECO:0000313" key="4">
    <source>
        <dbReference type="Proteomes" id="UP000609064"/>
    </source>
</evidence>